<dbReference type="STRING" id="1121895.GCA_000378485_00283"/>
<dbReference type="eggNOG" id="ENOG5032HHF">
    <property type="taxonomic scope" value="Bacteria"/>
</dbReference>
<dbReference type="OrthoDB" id="1372519at2"/>
<proteinExistence type="predicted"/>
<dbReference type="AlphaFoldDB" id="A0A0A2MJ89"/>
<gene>
    <name evidence="1" type="ORF">Q765_00365</name>
</gene>
<keyword evidence="2" id="KW-1185">Reference proteome</keyword>
<evidence type="ECO:0000313" key="1">
    <source>
        <dbReference type="EMBL" id="KGO88405.1"/>
    </source>
</evidence>
<comment type="caution">
    <text evidence="1">The sequence shown here is derived from an EMBL/GenBank/DDBJ whole genome shotgun (WGS) entry which is preliminary data.</text>
</comment>
<organism evidence="1 2">
    <name type="scientific">Flavobacterium rivuli WB 3.3-2 = DSM 21788</name>
    <dbReference type="NCBI Taxonomy" id="1121895"/>
    <lineage>
        <taxon>Bacteria</taxon>
        <taxon>Pseudomonadati</taxon>
        <taxon>Bacteroidota</taxon>
        <taxon>Flavobacteriia</taxon>
        <taxon>Flavobacteriales</taxon>
        <taxon>Flavobacteriaceae</taxon>
        <taxon>Flavobacterium</taxon>
    </lineage>
</organism>
<dbReference type="EMBL" id="JRLX01000001">
    <property type="protein sequence ID" value="KGO88405.1"/>
    <property type="molecule type" value="Genomic_DNA"/>
</dbReference>
<sequence>MKDPKPELIKDWEMLMSGIKQTAQKQPGWLVKVRTDKYIIINKDWQVICHFINDKYVEATVSFKGEDYLKVRHVKYYTTTINIVLNYINLNANA</sequence>
<accession>A0A0A2MJ89</accession>
<reference evidence="1 2" key="1">
    <citation type="submission" date="2013-09" db="EMBL/GenBank/DDBJ databases">
        <authorList>
            <person name="Zeng Z."/>
            <person name="Chen C."/>
        </authorList>
    </citation>
    <scope>NUCLEOTIDE SEQUENCE [LARGE SCALE GENOMIC DNA]</scope>
    <source>
        <strain evidence="1 2">WB 3.3-2</strain>
    </source>
</reference>
<name>A0A0A2MJ89_9FLAO</name>
<evidence type="ECO:0000313" key="2">
    <source>
        <dbReference type="Proteomes" id="UP000030152"/>
    </source>
</evidence>
<protein>
    <submittedName>
        <fullName evidence="1">Uncharacterized protein</fullName>
    </submittedName>
</protein>
<dbReference type="Proteomes" id="UP000030152">
    <property type="component" value="Unassembled WGS sequence"/>
</dbReference>
<dbReference type="RefSeq" id="WP_020211408.1">
    <property type="nucleotide sequence ID" value="NZ_JRLX01000001.1"/>
</dbReference>